<name>A0A7C9M811_9RHOB</name>
<dbReference type="Gene3D" id="3.30.110.170">
    <property type="entry name" value="Protein of unknown function (DUF541), domain 1"/>
    <property type="match status" value="1"/>
</dbReference>
<feature type="chain" id="PRO_5028875549" evidence="1">
    <location>
        <begin position="26"/>
        <end position="232"/>
    </location>
</feature>
<evidence type="ECO:0000256" key="1">
    <source>
        <dbReference type="SAM" id="SignalP"/>
    </source>
</evidence>
<proteinExistence type="predicted"/>
<dbReference type="PANTHER" id="PTHR34387">
    <property type="entry name" value="SLR1258 PROTEIN"/>
    <property type="match status" value="1"/>
</dbReference>
<keyword evidence="1" id="KW-0732">Signal</keyword>
<dbReference type="InterPro" id="IPR052022">
    <property type="entry name" value="26kDa_periplasmic_antigen"/>
</dbReference>
<dbReference type="AlphaFoldDB" id="A0A7C9M811"/>
<evidence type="ECO:0000313" key="2">
    <source>
        <dbReference type="EMBL" id="MXQ06373.1"/>
    </source>
</evidence>
<evidence type="ECO:0000313" key="3">
    <source>
        <dbReference type="Proteomes" id="UP000480350"/>
    </source>
</evidence>
<organism evidence="2 3">
    <name type="scientific">Kangsaoukella pontilimi</name>
    <dbReference type="NCBI Taxonomy" id="2691042"/>
    <lineage>
        <taxon>Bacteria</taxon>
        <taxon>Pseudomonadati</taxon>
        <taxon>Pseudomonadota</taxon>
        <taxon>Alphaproteobacteria</taxon>
        <taxon>Rhodobacterales</taxon>
        <taxon>Paracoccaceae</taxon>
        <taxon>Kangsaoukella</taxon>
    </lineage>
</organism>
<comment type="caution">
    <text evidence="2">The sequence shown here is derived from an EMBL/GenBank/DDBJ whole genome shotgun (WGS) entry which is preliminary data.</text>
</comment>
<dbReference type="Pfam" id="PF04402">
    <property type="entry name" value="SIMPL"/>
    <property type="match status" value="1"/>
</dbReference>
<dbReference type="Proteomes" id="UP000480350">
    <property type="component" value="Unassembled WGS sequence"/>
</dbReference>
<dbReference type="InterPro" id="IPR007497">
    <property type="entry name" value="SIMPL/DUF541"/>
</dbReference>
<accession>A0A7C9M811</accession>
<sequence>MFSRSVPIALAILCLGAALSAPVHAADRQIAVTGEGRVAVAPDMATVSFGVRREARAAGQAMTAASEAAAAVLATLADAGIASSDIQTTRIGLDPRYQHSNDGSPPRITGYIASNDLSVRVRDLDGLGAVLDRVVTDGANSFSGITFGLSDMAPLEAEARAMAVRDARARAETLAEAAGVTLGPVQTITEAGGFSAPQPMMRGAMMEAAMVPVAEGEIDVSVQVNVVFAIAE</sequence>
<protein>
    <submittedName>
        <fullName evidence="2">DUF541 domain-containing protein</fullName>
    </submittedName>
</protein>
<dbReference type="GO" id="GO:0006974">
    <property type="term" value="P:DNA damage response"/>
    <property type="evidence" value="ECO:0007669"/>
    <property type="project" value="TreeGrafter"/>
</dbReference>
<gene>
    <name evidence="2" type="ORF">GQ651_00795</name>
</gene>
<keyword evidence="3" id="KW-1185">Reference proteome</keyword>
<reference evidence="2 3" key="1">
    <citation type="submission" date="2019-12" db="EMBL/GenBank/DDBJ databases">
        <authorList>
            <person name="Lee S.D."/>
        </authorList>
    </citation>
    <scope>NUCLEOTIDE SEQUENCE [LARGE SCALE GENOMIC DNA]</scope>
    <source>
        <strain evidence="2 3">GH1-50</strain>
    </source>
</reference>
<dbReference type="EMBL" id="WUPT01000001">
    <property type="protein sequence ID" value="MXQ06373.1"/>
    <property type="molecule type" value="Genomic_DNA"/>
</dbReference>
<dbReference type="RefSeq" id="WP_160762314.1">
    <property type="nucleotide sequence ID" value="NZ_WUPT01000001.1"/>
</dbReference>
<feature type="signal peptide" evidence="1">
    <location>
        <begin position="1"/>
        <end position="25"/>
    </location>
</feature>
<dbReference type="PANTHER" id="PTHR34387:SF1">
    <property type="entry name" value="PERIPLASMIC IMMUNOGENIC PROTEIN"/>
    <property type="match status" value="1"/>
</dbReference>
<dbReference type="Gene3D" id="3.30.70.2970">
    <property type="entry name" value="Protein of unknown function (DUF541), domain 2"/>
    <property type="match status" value="1"/>
</dbReference>
<reference evidence="2 3" key="2">
    <citation type="submission" date="2020-03" db="EMBL/GenBank/DDBJ databases">
        <title>Kangsaoukella pontilimi gen. nov., sp. nov., a new member of the family Rhodobacteraceae isolated from a tidal mudflat.</title>
        <authorList>
            <person name="Kim I.S."/>
        </authorList>
    </citation>
    <scope>NUCLEOTIDE SEQUENCE [LARGE SCALE GENOMIC DNA]</scope>
    <source>
        <strain evidence="2 3">GH1-50</strain>
    </source>
</reference>